<evidence type="ECO:0000313" key="3">
    <source>
        <dbReference type="Proteomes" id="UP001609176"/>
    </source>
</evidence>
<evidence type="ECO:0000313" key="4">
    <source>
        <dbReference type="Proteomes" id="UP001609219"/>
    </source>
</evidence>
<reference evidence="3 4" key="1">
    <citation type="submission" date="2024-10" db="EMBL/GenBank/DDBJ databases">
        <authorList>
            <person name="Riesco R."/>
        </authorList>
    </citation>
    <scope>NUCLEOTIDE SEQUENCE [LARGE SCALE GENOMIC DNA]</scope>
    <source>
        <strain evidence="2 3">NCIMB 15448</strain>
        <strain evidence="1 4">NCIMB 15450</strain>
    </source>
</reference>
<evidence type="ECO:0000313" key="2">
    <source>
        <dbReference type="EMBL" id="MFH5243254.1"/>
    </source>
</evidence>
<proteinExistence type="predicted"/>
<dbReference type="EMBL" id="JBIMSP010000023">
    <property type="protein sequence ID" value="MFH5243254.1"/>
    <property type="molecule type" value="Genomic_DNA"/>
</dbReference>
<dbReference type="Proteomes" id="UP001609219">
    <property type="component" value="Unassembled WGS sequence"/>
</dbReference>
<dbReference type="RefSeq" id="WP_395124937.1">
    <property type="nucleotide sequence ID" value="NZ_JBIMSN010000098.1"/>
</dbReference>
<evidence type="ECO:0000313" key="1">
    <source>
        <dbReference type="EMBL" id="MFH5231122.1"/>
    </source>
</evidence>
<sequence>MTTAIAVSADTGLAEELQNLYRTTKAQVGDDDLDHIRNVTAYGQAINARRVELLHDGSPRSVVRAAVLETLYRVMQFSELGHNIIHGSYDDLPNGGEYHSDRYRWDFNVDVDHWKVMHHEGHHPNTNVIGKDHDLGYSIARGMAGQDWFGHHVAQAAIIGGLLAAAPQASPFFLANVARLVAGKPSSVATRCARPPKSQRVMRCSGTYANH</sequence>
<organism evidence="1 4">
    <name type="scientific">Antrihabitans spumae</name>
    <dbReference type="NCBI Taxonomy" id="3373370"/>
    <lineage>
        <taxon>Bacteria</taxon>
        <taxon>Bacillati</taxon>
        <taxon>Actinomycetota</taxon>
        <taxon>Actinomycetes</taxon>
        <taxon>Mycobacteriales</taxon>
        <taxon>Nocardiaceae</taxon>
        <taxon>Antrihabitans</taxon>
    </lineage>
</organism>
<evidence type="ECO:0008006" key="5">
    <source>
        <dbReference type="Google" id="ProtNLM"/>
    </source>
</evidence>
<accession>A0ABW7KBJ2</accession>
<dbReference type="Proteomes" id="UP001609176">
    <property type="component" value="Unassembled WGS sequence"/>
</dbReference>
<name>A0ABW7KBJ2_9NOCA</name>
<keyword evidence="4" id="KW-1185">Reference proteome</keyword>
<protein>
    <recommendedName>
        <fullName evidence="5">Fatty acid desaturase domain-containing protein</fullName>
    </recommendedName>
</protein>
<dbReference type="EMBL" id="JBIMSN010000098">
    <property type="protein sequence ID" value="MFH5231122.1"/>
    <property type="molecule type" value="Genomic_DNA"/>
</dbReference>
<comment type="caution">
    <text evidence="1">The sequence shown here is derived from an EMBL/GenBank/DDBJ whole genome shotgun (WGS) entry which is preliminary data.</text>
</comment>
<gene>
    <name evidence="2" type="ORF">ACHIPV_15450</name>
    <name evidence="1" type="ORF">ACHIRB_21520</name>
</gene>